<dbReference type="EMBL" id="JAEDAK010000033">
    <property type="protein sequence ID" value="MBH9579738.1"/>
    <property type="molecule type" value="Genomic_DNA"/>
</dbReference>
<keyword evidence="3 4" id="KW-0408">Iron</keyword>
<keyword evidence="2 4" id="KW-0479">Metal-binding</keyword>
<evidence type="ECO:0000313" key="7">
    <source>
        <dbReference type="EMBL" id="MBH9579738.1"/>
    </source>
</evidence>
<dbReference type="Gene3D" id="1.10.760.10">
    <property type="entry name" value="Cytochrome c-like domain"/>
    <property type="match status" value="1"/>
</dbReference>
<organism evidence="7 8">
    <name type="scientific">Inhella proteolytica</name>
    <dbReference type="NCBI Taxonomy" id="2795029"/>
    <lineage>
        <taxon>Bacteria</taxon>
        <taxon>Pseudomonadati</taxon>
        <taxon>Pseudomonadota</taxon>
        <taxon>Betaproteobacteria</taxon>
        <taxon>Burkholderiales</taxon>
        <taxon>Sphaerotilaceae</taxon>
        <taxon>Inhella</taxon>
    </lineage>
</organism>
<evidence type="ECO:0000256" key="4">
    <source>
        <dbReference type="PROSITE-ProRule" id="PRU00433"/>
    </source>
</evidence>
<dbReference type="AlphaFoldDB" id="A0A931NJA6"/>
<evidence type="ECO:0000313" key="8">
    <source>
        <dbReference type="Proteomes" id="UP000613266"/>
    </source>
</evidence>
<feature type="domain" description="Cytochrome c" evidence="6">
    <location>
        <begin position="39"/>
        <end position="177"/>
    </location>
</feature>
<accession>A0A931NJA6</accession>
<dbReference type="GO" id="GO:0046872">
    <property type="term" value="F:metal ion binding"/>
    <property type="evidence" value="ECO:0007669"/>
    <property type="project" value="UniProtKB-KW"/>
</dbReference>
<sequence length="197" mass="21069">MTRFAPLTSLLSALLLSLTGPTLAQGNPPTAKAPKVSTAQVLRGAYLMKTSACMDCHTPLKMGPNGPEPDMSRLYSGHPQGTQLSPAPALTGSWMTVASDTMTAWVGPWGTSFTANLTPDPETGLGRWTEKDFIQTIRTGRHLGRGRPVLPPMPIPVYSQMTDADLKAIYAYLRTIPPIRNQVPDPLPPAAPVASQP</sequence>
<dbReference type="GO" id="GO:0020037">
    <property type="term" value="F:heme binding"/>
    <property type="evidence" value="ECO:0007669"/>
    <property type="project" value="InterPro"/>
</dbReference>
<evidence type="ECO:0000256" key="1">
    <source>
        <dbReference type="ARBA" id="ARBA00022617"/>
    </source>
</evidence>
<dbReference type="Proteomes" id="UP000613266">
    <property type="component" value="Unassembled WGS sequence"/>
</dbReference>
<evidence type="ECO:0000259" key="6">
    <source>
        <dbReference type="PROSITE" id="PS51007"/>
    </source>
</evidence>
<evidence type="ECO:0000256" key="5">
    <source>
        <dbReference type="SAM" id="SignalP"/>
    </source>
</evidence>
<keyword evidence="1 4" id="KW-0349">Heme</keyword>
<dbReference type="PANTHER" id="PTHR35008:SF4">
    <property type="entry name" value="BLL4482 PROTEIN"/>
    <property type="match status" value="1"/>
</dbReference>
<dbReference type="InterPro" id="IPR051459">
    <property type="entry name" value="Cytochrome_c-type_DH"/>
</dbReference>
<dbReference type="SUPFAM" id="SSF46626">
    <property type="entry name" value="Cytochrome c"/>
    <property type="match status" value="1"/>
</dbReference>
<evidence type="ECO:0000256" key="2">
    <source>
        <dbReference type="ARBA" id="ARBA00022723"/>
    </source>
</evidence>
<comment type="caution">
    <text evidence="7">The sequence shown here is derived from an EMBL/GenBank/DDBJ whole genome shotgun (WGS) entry which is preliminary data.</text>
</comment>
<name>A0A931NJA6_9BURK</name>
<dbReference type="InterPro" id="IPR036909">
    <property type="entry name" value="Cyt_c-like_dom_sf"/>
</dbReference>
<dbReference type="PROSITE" id="PS51007">
    <property type="entry name" value="CYTC"/>
    <property type="match status" value="1"/>
</dbReference>
<proteinExistence type="predicted"/>
<reference evidence="7" key="1">
    <citation type="submission" date="2020-12" db="EMBL/GenBank/DDBJ databases">
        <title>The genome sequence of Inhella sp. 1Y17.</title>
        <authorList>
            <person name="Liu Y."/>
        </authorList>
    </citation>
    <scope>NUCLEOTIDE SEQUENCE</scope>
    <source>
        <strain evidence="7">1Y17</strain>
    </source>
</reference>
<keyword evidence="8" id="KW-1185">Reference proteome</keyword>
<keyword evidence="5" id="KW-0732">Signal</keyword>
<protein>
    <submittedName>
        <fullName evidence="7">C-type cytochrome</fullName>
    </submittedName>
</protein>
<dbReference type="PANTHER" id="PTHR35008">
    <property type="entry name" value="BLL4482 PROTEIN-RELATED"/>
    <property type="match status" value="1"/>
</dbReference>
<feature type="signal peptide" evidence="5">
    <location>
        <begin position="1"/>
        <end position="24"/>
    </location>
</feature>
<evidence type="ECO:0000256" key="3">
    <source>
        <dbReference type="ARBA" id="ARBA00023004"/>
    </source>
</evidence>
<feature type="chain" id="PRO_5037734248" evidence="5">
    <location>
        <begin position="25"/>
        <end position="197"/>
    </location>
</feature>
<dbReference type="RefSeq" id="WP_198113674.1">
    <property type="nucleotide sequence ID" value="NZ_JAEDAK010000033.1"/>
</dbReference>
<gene>
    <name evidence="7" type="ORF">I7X39_22830</name>
</gene>
<dbReference type="InterPro" id="IPR009056">
    <property type="entry name" value="Cyt_c-like_dom"/>
</dbReference>
<dbReference type="GO" id="GO:0009055">
    <property type="term" value="F:electron transfer activity"/>
    <property type="evidence" value="ECO:0007669"/>
    <property type="project" value="InterPro"/>
</dbReference>